<evidence type="ECO:0000256" key="1">
    <source>
        <dbReference type="SAM" id="Coils"/>
    </source>
</evidence>
<accession>A0A9P6JHL5</accession>
<comment type="caution">
    <text evidence="3">The sequence shown here is derived from an EMBL/GenBank/DDBJ whole genome shotgun (WGS) entry which is preliminary data.</text>
</comment>
<protein>
    <submittedName>
        <fullName evidence="3">Uncharacterized protein</fullName>
    </submittedName>
</protein>
<evidence type="ECO:0000313" key="4">
    <source>
        <dbReference type="Proteomes" id="UP000738359"/>
    </source>
</evidence>
<feature type="region of interest" description="Disordered" evidence="2">
    <location>
        <begin position="163"/>
        <end position="182"/>
    </location>
</feature>
<keyword evidence="1" id="KW-0175">Coiled coil</keyword>
<dbReference type="Proteomes" id="UP000738359">
    <property type="component" value="Unassembled WGS sequence"/>
</dbReference>
<dbReference type="EMBL" id="JAAAHY010000032">
    <property type="protein sequence ID" value="KAF9968201.1"/>
    <property type="molecule type" value="Genomic_DNA"/>
</dbReference>
<keyword evidence="4" id="KW-1185">Reference proteome</keyword>
<feature type="coiled-coil region" evidence="1">
    <location>
        <begin position="86"/>
        <end position="141"/>
    </location>
</feature>
<reference evidence="3" key="1">
    <citation type="journal article" date="2020" name="Fungal Divers.">
        <title>Resolving the Mortierellaceae phylogeny through synthesis of multi-gene phylogenetics and phylogenomics.</title>
        <authorList>
            <person name="Vandepol N."/>
            <person name="Liber J."/>
            <person name="Desiro A."/>
            <person name="Na H."/>
            <person name="Kennedy M."/>
            <person name="Barry K."/>
            <person name="Grigoriev I.V."/>
            <person name="Miller A.N."/>
            <person name="O'Donnell K."/>
            <person name="Stajich J.E."/>
            <person name="Bonito G."/>
        </authorList>
    </citation>
    <scope>NUCLEOTIDE SEQUENCE</scope>
    <source>
        <strain evidence="3">CK1249</strain>
    </source>
</reference>
<name>A0A9P6JHL5_MORAP</name>
<proteinExistence type="predicted"/>
<sequence>MTLSTALSTEFDDCSYRRREHQCVEKVDNDTSGYCKFHRGLANHRDPEKRKVTEWITGSEAQSKVKALIDDKYKLQSKERHFANKTASLLSQIEDLKRANVDLQAKVDKLAKAKKQLKKTNGDLQAKADKLTKAKEQFNATEDVVTDLVNKMSVIKLILKDDDIAPPHTKLPPPSSLDKNEP</sequence>
<evidence type="ECO:0000256" key="2">
    <source>
        <dbReference type="SAM" id="MobiDB-lite"/>
    </source>
</evidence>
<evidence type="ECO:0000313" key="3">
    <source>
        <dbReference type="EMBL" id="KAF9968201.1"/>
    </source>
</evidence>
<organism evidence="3 4">
    <name type="scientific">Mortierella alpina</name>
    <name type="common">Oleaginous fungus</name>
    <name type="synonym">Mortierella renispora</name>
    <dbReference type="NCBI Taxonomy" id="64518"/>
    <lineage>
        <taxon>Eukaryota</taxon>
        <taxon>Fungi</taxon>
        <taxon>Fungi incertae sedis</taxon>
        <taxon>Mucoromycota</taxon>
        <taxon>Mortierellomycotina</taxon>
        <taxon>Mortierellomycetes</taxon>
        <taxon>Mortierellales</taxon>
        <taxon>Mortierellaceae</taxon>
        <taxon>Mortierella</taxon>
    </lineage>
</organism>
<dbReference type="AlphaFoldDB" id="A0A9P6JHL5"/>
<gene>
    <name evidence="3" type="ORF">BGZ70_005882</name>
</gene>
<dbReference type="OrthoDB" id="10522969at2759"/>